<gene>
    <name evidence="2" type="ORF">SAMN04487908_12025</name>
</gene>
<dbReference type="OrthoDB" id="2168082at2"/>
<dbReference type="EMBL" id="FQYV01000020">
    <property type="protein sequence ID" value="SHJ57720.1"/>
    <property type="molecule type" value="Genomic_DNA"/>
</dbReference>
<dbReference type="STRING" id="797419.SAMN05216556_12048"/>
<evidence type="ECO:0000259" key="1">
    <source>
        <dbReference type="PROSITE" id="PS50930"/>
    </source>
</evidence>
<keyword evidence="2" id="KW-0238">DNA-binding</keyword>
<dbReference type="Gene3D" id="2.40.50.1020">
    <property type="entry name" value="LytTr DNA-binding domain"/>
    <property type="match status" value="1"/>
</dbReference>
<dbReference type="AlphaFoldDB" id="A0A1M6KFR0"/>
<dbReference type="RefSeq" id="WP_073219728.1">
    <property type="nucleotide sequence ID" value="NZ_FNNS01000020.1"/>
</dbReference>
<accession>A0A1M6KFR0</accession>
<sequence>MRHYLVFNKSALQATQIITIIEEVKGFHCVAVLHTLKDILQYKIHCTPELVIINLDDFEFYISDILTKISNSFGFPPKLIGITSSYKTAYEANNLGVGVLIGPDMELASLLPKIKEHQAAVRRTYYCISSYKDFHYIPLKQLLFLRADNRTTDFILQDGKTVCGFNTLKYYSKELPDNFIRVNRSFIVNAHMVRRINYLKKRIQLAGTSDYIPFTKHYLAQVDGIKKILTKC</sequence>
<dbReference type="PROSITE" id="PS50930">
    <property type="entry name" value="HTH_LYTTR"/>
    <property type="match status" value="1"/>
</dbReference>
<evidence type="ECO:0000313" key="2">
    <source>
        <dbReference type="EMBL" id="SHJ57720.1"/>
    </source>
</evidence>
<evidence type="ECO:0000313" key="3">
    <source>
        <dbReference type="Proteomes" id="UP000184172"/>
    </source>
</evidence>
<dbReference type="InterPro" id="IPR007492">
    <property type="entry name" value="LytTR_DNA-bd_dom"/>
</dbReference>
<dbReference type="Pfam" id="PF04397">
    <property type="entry name" value="LytTR"/>
    <property type="match status" value="1"/>
</dbReference>
<keyword evidence="3" id="KW-1185">Reference proteome</keyword>
<dbReference type="GO" id="GO:0003677">
    <property type="term" value="F:DNA binding"/>
    <property type="evidence" value="ECO:0007669"/>
    <property type="project" value="UniProtKB-KW"/>
</dbReference>
<name>A0A1M6KFR0_9FLAO</name>
<dbReference type="SMART" id="SM00850">
    <property type="entry name" value="LytTR"/>
    <property type="match status" value="1"/>
</dbReference>
<reference evidence="3" key="1">
    <citation type="submission" date="2016-11" db="EMBL/GenBank/DDBJ databases">
        <authorList>
            <person name="Varghese N."/>
            <person name="Submissions S."/>
        </authorList>
    </citation>
    <scope>NUCLEOTIDE SEQUENCE [LARGE SCALE GENOMIC DNA]</scope>
    <source>
        <strain evidence="3">DSM 26349</strain>
    </source>
</reference>
<proteinExistence type="predicted"/>
<feature type="domain" description="HTH LytTR-type" evidence="1">
    <location>
        <begin position="128"/>
        <end position="231"/>
    </location>
</feature>
<organism evidence="2 3">
    <name type="scientific">Aequorivita viscosa</name>
    <dbReference type="NCBI Taxonomy" id="797419"/>
    <lineage>
        <taxon>Bacteria</taxon>
        <taxon>Pseudomonadati</taxon>
        <taxon>Bacteroidota</taxon>
        <taxon>Flavobacteriia</taxon>
        <taxon>Flavobacteriales</taxon>
        <taxon>Flavobacteriaceae</taxon>
        <taxon>Aequorivita</taxon>
    </lineage>
</organism>
<dbReference type="Proteomes" id="UP000184172">
    <property type="component" value="Unassembled WGS sequence"/>
</dbReference>
<protein>
    <submittedName>
        <fullName evidence="2">LytTr DNA-binding domain-containing protein</fullName>
    </submittedName>
</protein>